<dbReference type="Gene3D" id="3.10.450.50">
    <property type="match status" value="1"/>
</dbReference>
<reference evidence="2 3" key="1">
    <citation type="submission" date="2020-08" db="EMBL/GenBank/DDBJ databases">
        <title>The genome sequence of Novosphingobium flavum 4Y4.</title>
        <authorList>
            <person name="Liu Y."/>
        </authorList>
    </citation>
    <scope>NUCLEOTIDE SEQUENCE [LARGE SCALE GENOMIC DNA]</scope>
    <source>
        <strain evidence="2 3">4Y4</strain>
    </source>
</reference>
<dbReference type="Pfam" id="PF13577">
    <property type="entry name" value="SnoaL_4"/>
    <property type="match status" value="1"/>
</dbReference>
<gene>
    <name evidence="2" type="ORF">H7F49_00215</name>
</gene>
<organism evidence="2 3">
    <name type="scientific">Novosphingobium aerophilum</name>
    <dbReference type="NCBI Taxonomy" id="2839843"/>
    <lineage>
        <taxon>Bacteria</taxon>
        <taxon>Pseudomonadati</taxon>
        <taxon>Pseudomonadota</taxon>
        <taxon>Alphaproteobacteria</taxon>
        <taxon>Sphingomonadales</taxon>
        <taxon>Sphingomonadaceae</taxon>
        <taxon>Novosphingobium</taxon>
    </lineage>
</organism>
<dbReference type="InterPro" id="IPR037401">
    <property type="entry name" value="SnoaL-like"/>
</dbReference>
<proteinExistence type="predicted"/>
<dbReference type="Proteomes" id="UP000520156">
    <property type="component" value="Unassembled WGS sequence"/>
</dbReference>
<dbReference type="EMBL" id="JACLAU010000001">
    <property type="protein sequence ID" value="MBC2650121.1"/>
    <property type="molecule type" value="Genomic_DNA"/>
</dbReference>
<dbReference type="InterPro" id="IPR032710">
    <property type="entry name" value="NTF2-like_dom_sf"/>
</dbReference>
<name>A0A7X1KAF4_9SPHN</name>
<feature type="domain" description="SnoaL-like" evidence="1">
    <location>
        <begin position="21"/>
        <end position="141"/>
    </location>
</feature>
<evidence type="ECO:0000259" key="1">
    <source>
        <dbReference type="Pfam" id="PF13577"/>
    </source>
</evidence>
<dbReference type="SUPFAM" id="SSF54427">
    <property type="entry name" value="NTF2-like"/>
    <property type="match status" value="1"/>
</dbReference>
<sequence>MGAAAAAATRPLAPRPLSPGDLADHEALRHLVTLYGHAIDRRDYALLRALYHDDAVDDHTPYYCGSAAGYVDWLPGMMAQWRATQHVMLSQLFVLDGNRAEGEIAARAWHLTADGTRQFVAWGRYADHYHRRDGVWRFARRAFILDFAEDLAVGAGSDFGSAGVAVGAAGVADPIHRLLAGFAR</sequence>
<comment type="caution">
    <text evidence="2">The sequence shown here is derived from an EMBL/GenBank/DDBJ whole genome shotgun (WGS) entry which is preliminary data.</text>
</comment>
<protein>
    <submittedName>
        <fullName evidence="2">Nuclear transport factor 2 family protein</fullName>
    </submittedName>
</protein>
<keyword evidence="3" id="KW-1185">Reference proteome</keyword>
<accession>A0A7X1KAF4</accession>
<evidence type="ECO:0000313" key="3">
    <source>
        <dbReference type="Proteomes" id="UP000520156"/>
    </source>
</evidence>
<evidence type="ECO:0000313" key="2">
    <source>
        <dbReference type="EMBL" id="MBC2650121.1"/>
    </source>
</evidence>
<dbReference type="CDD" id="cd00531">
    <property type="entry name" value="NTF2_like"/>
    <property type="match status" value="1"/>
</dbReference>
<dbReference type="AlphaFoldDB" id="A0A7X1KAF4"/>